<proteinExistence type="predicted"/>
<organism evidence="1 2">
    <name type="scientific">Euphydryas editha</name>
    <name type="common">Edith's checkerspot</name>
    <dbReference type="NCBI Taxonomy" id="104508"/>
    <lineage>
        <taxon>Eukaryota</taxon>
        <taxon>Metazoa</taxon>
        <taxon>Ecdysozoa</taxon>
        <taxon>Arthropoda</taxon>
        <taxon>Hexapoda</taxon>
        <taxon>Insecta</taxon>
        <taxon>Pterygota</taxon>
        <taxon>Neoptera</taxon>
        <taxon>Endopterygota</taxon>
        <taxon>Lepidoptera</taxon>
        <taxon>Glossata</taxon>
        <taxon>Ditrysia</taxon>
        <taxon>Papilionoidea</taxon>
        <taxon>Nymphalidae</taxon>
        <taxon>Nymphalinae</taxon>
        <taxon>Euphydryas</taxon>
    </lineage>
</organism>
<sequence>MIAVINSMIIFNGMHSNKKERYSVLEAIVKRLLKVEPLQHMPEVNTQPYILRPLETLMPSQSMSSLLSSSSNSLMRSNSNSHFLNLLEKSEIIHLFEEDALGAIKN</sequence>
<evidence type="ECO:0000313" key="1">
    <source>
        <dbReference type="EMBL" id="CAH2087982.1"/>
    </source>
</evidence>
<reference evidence="1" key="1">
    <citation type="submission" date="2022-03" db="EMBL/GenBank/DDBJ databases">
        <authorList>
            <person name="Tunstrom K."/>
        </authorList>
    </citation>
    <scope>NUCLEOTIDE SEQUENCE</scope>
</reference>
<evidence type="ECO:0000313" key="2">
    <source>
        <dbReference type="Proteomes" id="UP001153954"/>
    </source>
</evidence>
<gene>
    <name evidence="1" type="ORF">EEDITHA_LOCUS4184</name>
</gene>
<dbReference type="Proteomes" id="UP001153954">
    <property type="component" value="Unassembled WGS sequence"/>
</dbReference>
<dbReference type="AlphaFoldDB" id="A0AAU9TR55"/>
<name>A0AAU9TR55_EUPED</name>
<protein>
    <submittedName>
        <fullName evidence="1">Uncharacterized protein</fullName>
    </submittedName>
</protein>
<keyword evidence="2" id="KW-1185">Reference proteome</keyword>
<dbReference type="EMBL" id="CAKOGL010000007">
    <property type="protein sequence ID" value="CAH2087982.1"/>
    <property type="molecule type" value="Genomic_DNA"/>
</dbReference>
<accession>A0AAU9TR55</accession>
<comment type="caution">
    <text evidence="1">The sequence shown here is derived from an EMBL/GenBank/DDBJ whole genome shotgun (WGS) entry which is preliminary data.</text>
</comment>